<evidence type="ECO:0000256" key="11">
    <source>
        <dbReference type="SAM" id="SignalP"/>
    </source>
</evidence>
<sequence>MKSSHRKWLDSLLPFLFIFLSTISLASSSTARKISYSDHCGTVIPESPPTEFEQVTYPYLDSQTTTYTGGERILGRNSSEKPIFQFRPLENVYKTTSTSVYKMQAYLTFHSSSFYVQRNLTNFVAHLPSTRRRTGSLRFLLSGFWSESSGKLCMVGSASWFSSIEGKDVNLEAVLKLNNYANDSTISTGFVSGTLESLSISPSDSTYFEPVWILSFSAVMQYKYTLFGEEFHRACSGGTDYPPSSSLTVQKSGICSTLLWGRHDTFRLNYSKRCTNCTPFGRSIAYLPTGMSLYAFHCSEEDTTKLRLLIIFPDPTKTNEYQQPFDPNTTLVGEGSWDMKRNRLCVVACRILKTKADTSVGDCSTRLSLRFPAVWSITHIWSITHSNNIEGQIWTNKSVNDPGHFDRISFRSSDSNMYGVAGVKYEYTKLDKVRSCAMGRPIKNKVEVYPSGDSYEMRFYTSVTNSKGNTGWSYAVPISVGDQLYQRFYSISSESLDEDGQVLGASVAAPSTSHGGLINISYKISFSVHHGGELGGNVSLYNSSSSPNEVFQISSEGVYDAETGRLCMAGCRNLGLYPGKSSDDSLDCEILVYFQFPSVNEGHGSSGFMTGSIESTRKKDDPLYFERWNMTSSAFSSVTAKQSVQRMDFEIIMVLVSKTLACLFIRLQLFHVKKHPNVLPFVSIVMLVILTLGHMIPLLLNFEALFKENHSPQNVLLGSGGWLEVNEVIVRVVTMVAFLLQFRVLQLVWAARFPNGNDKGFLVSQKKSLLVSVPVYILGGLIAFFMNWKNSEYDSVLSSSSSNSVNQQYPFWVDLRSYGGLVLDGFLFPQILLNVFQFSRETSLSHSFYIGITSVRLLPHAYDLYRAHSYGRGHFDGSYIYANPSSGFYSAAWDIIIPLGGMILAMIVYLQQRFGGRSILPRRFRESEVYQSVPVIGSY</sequence>
<feature type="domain" description="DUF2921" evidence="13">
    <location>
        <begin position="36"/>
        <end position="211"/>
    </location>
</feature>
<dbReference type="Pfam" id="PF25333">
    <property type="entry name" value="DUF2921_N"/>
    <property type="match status" value="3"/>
</dbReference>
<keyword evidence="5" id="KW-0808">Transferase</keyword>
<dbReference type="GO" id="GO:0012505">
    <property type="term" value="C:endomembrane system"/>
    <property type="evidence" value="ECO:0007669"/>
    <property type="project" value="UniProtKB-SubCell"/>
</dbReference>
<feature type="transmembrane region" description="Helical" evidence="10">
    <location>
        <begin position="681"/>
        <end position="700"/>
    </location>
</feature>
<feature type="transmembrane region" description="Helical" evidence="10">
    <location>
        <begin position="728"/>
        <end position="749"/>
    </location>
</feature>
<evidence type="ECO:0000259" key="13">
    <source>
        <dbReference type="Pfam" id="PF25333"/>
    </source>
</evidence>
<evidence type="ECO:0000256" key="6">
    <source>
        <dbReference type="ARBA" id="ARBA00022692"/>
    </source>
</evidence>
<dbReference type="AlphaFoldDB" id="A0AA88WHL9"/>
<accession>A0AA88WHL9</accession>
<protein>
    <recommendedName>
        <fullName evidence="4">RING-type E3 ubiquitin transferase</fullName>
        <ecNumber evidence="4">2.3.2.27</ecNumber>
    </recommendedName>
</protein>
<organism evidence="14 15">
    <name type="scientific">Escallonia herrerae</name>
    <dbReference type="NCBI Taxonomy" id="1293975"/>
    <lineage>
        <taxon>Eukaryota</taxon>
        <taxon>Viridiplantae</taxon>
        <taxon>Streptophyta</taxon>
        <taxon>Embryophyta</taxon>
        <taxon>Tracheophyta</taxon>
        <taxon>Spermatophyta</taxon>
        <taxon>Magnoliopsida</taxon>
        <taxon>eudicotyledons</taxon>
        <taxon>Gunneridae</taxon>
        <taxon>Pentapetalae</taxon>
        <taxon>asterids</taxon>
        <taxon>campanulids</taxon>
        <taxon>Escalloniales</taxon>
        <taxon>Escalloniaceae</taxon>
        <taxon>Escallonia</taxon>
    </lineage>
</organism>
<evidence type="ECO:0000313" key="15">
    <source>
        <dbReference type="Proteomes" id="UP001188597"/>
    </source>
</evidence>
<name>A0AA88WHL9_9ASTE</name>
<evidence type="ECO:0000256" key="8">
    <source>
        <dbReference type="ARBA" id="ARBA00022989"/>
    </source>
</evidence>
<feature type="transmembrane region" description="Helical" evidence="10">
    <location>
        <begin position="769"/>
        <end position="788"/>
    </location>
</feature>
<dbReference type="EC" id="2.3.2.27" evidence="4"/>
<dbReference type="GO" id="GO:0061630">
    <property type="term" value="F:ubiquitin protein ligase activity"/>
    <property type="evidence" value="ECO:0007669"/>
    <property type="project" value="UniProtKB-EC"/>
</dbReference>
<evidence type="ECO:0000256" key="3">
    <source>
        <dbReference type="ARBA" id="ARBA00004906"/>
    </source>
</evidence>
<comment type="subcellular location">
    <subcellularLocation>
        <location evidence="2">Endomembrane system</location>
        <topology evidence="2">Multi-pass membrane protein</topology>
    </subcellularLocation>
</comment>
<dbReference type="EMBL" id="JAVXUP010000440">
    <property type="protein sequence ID" value="KAK3027822.1"/>
    <property type="molecule type" value="Genomic_DNA"/>
</dbReference>
<feature type="signal peptide" evidence="11">
    <location>
        <begin position="1"/>
        <end position="28"/>
    </location>
</feature>
<evidence type="ECO:0000256" key="1">
    <source>
        <dbReference type="ARBA" id="ARBA00000900"/>
    </source>
</evidence>
<evidence type="ECO:0000256" key="7">
    <source>
        <dbReference type="ARBA" id="ARBA00022786"/>
    </source>
</evidence>
<evidence type="ECO:0000259" key="12">
    <source>
        <dbReference type="Pfam" id="PF11145"/>
    </source>
</evidence>
<feature type="domain" description="DUF2921" evidence="13">
    <location>
        <begin position="443"/>
        <end position="627"/>
    </location>
</feature>
<dbReference type="PANTHER" id="PTHR33389">
    <property type="entry name" value="FAMILY PROTEIN, PUTATIVE (DUF2921)-RELATED"/>
    <property type="match status" value="1"/>
</dbReference>
<feature type="transmembrane region" description="Helical" evidence="10">
    <location>
        <begin position="888"/>
        <end position="910"/>
    </location>
</feature>
<keyword evidence="6 10" id="KW-0812">Transmembrane</keyword>
<feature type="domain" description="DUF2921" evidence="13">
    <location>
        <begin position="255"/>
        <end position="409"/>
    </location>
</feature>
<feature type="chain" id="PRO_5041700723" description="RING-type E3 ubiquitin transferase" evidence="11">
    <location>
        <begin position="29"/>
        <end position="939"/>
    </location>
</feature>
<gene>
    <name evidence="14" type="ORF">RJ639_040572</name>
</gene>
<dbReference type="Proteomes" id="UP001188597">
    <property type="component" value="Unassembled WGS sequence"/>
</dbReference>
<proteinExistence type="predicted"/>
<keyword evidence="8 10" id="KW-1133">Transmembrane helix</keyword>
<dbReference type="InterPro" id="IPR057425">
    <property type="entry name" value="DUF2921_N"/>
</dbReference>
<evidence type="ECO:0000256" key="9">
    <source>
        <dbReference type="ARBA" id="ARBA00023136"/>
    </source>
</evidence>
<evidence type="ECO:0000313" key="14">
    <source>
        <dbReference type="EMBL" id="KAK3027822.1"/>
    </source>
</evidence>
<dbReference type="PANTHER" id="PTHR33389:SF18">
    <property type="entry name" value="OS01G0677900 PROTEIN"/>
    <property type="match status" value="1"/>
</dbReference>
<evidence type="ECO:0000256" key="10">
    <source>
        <dbReference type="SAM" id="Phobius"/>
    </source>
</evidence>
<comment type="pathway">
    <text evidence="3">Protein modification; protein ubiquitination.</text>
</comment>
<evidence type="ECO:0000256" key="2">
    <source>
        <dbReference type="ARBA" id="ARBA00004127"/>
    </source>
</evidence>
<keyword evidence="9 10" id="KW-0472">Membrane</keyword>
<feature type="domain" description="SWEET-like" evidence="12">
    <location>
        <begin position="641"/>
        <end position="924"/>
    </location>
</feature>
<evidence type="ECO:0000256" key="4">
    <source>
        <dbReference type="ARBA" id="ARBA00012483"/>
    </source>
</evidence>
<dbReference type="InterPro" id="IPR021319">
    <property type="entry name" value="DUF2921"/>
</dbReference>
<keyword evidence="11" id="KW-0732">Signal</keyword>
<dbReference type="Pfam" id="PF11145">
    <property type="entry name" value="DUF2921"/>
    <property type="match status" value="1"/>
</dbReference>
<evidence type="ECO:0000256" key="5">
    <source>
        <dbReference type="ARBA" id="ARBA00022679"/>
    </source>
</evidence>
<comment type="caution">
    <text evidence="14">The sequence shown here is derived from an EMBL/GenBank/DDBJ whole genome shotgun (WGS) entry which is preliminary data.</text>
</comment>
<keyword evidence="15" id="KW-1185">Reference proteome</keyword>
<comment type="catalytic activity">
    <reaction evidence="1">
        <text>S-ubiquitinyl-[E2 ubiquitin-conjugating enzyme]-L-cysteine + [acceptor protein]-L-lysine = [E2 ubiquitin-conjugating enzyme]-L-cysteine + N(6)-ubiquitinyl-[acceptor protein]-L-lysine.</text>
        <dbReference type="EC" id="2.3.2.27"/>
    </reaction>
</comment>
<reference evidence="14" key="1">
    <citation type="submission" date="2022-12" db="EMBL/GenBank/DDBJ databases">
        <title>Draft genome assemblies for two species of Escallonia (Escalloniales).</title>
        <authorList>
            <person name="Chanderbali A."/>
            <person name="Dervinis C."/>
            <person name="Anghel I."/>
            <person name="Soltis D."/>
            <person name="Soltis P."/>
            <person name="Zapata F."/>
        </authorList>
    </citation>
    <scope>NUCLEOTIDE SEQUENCE</scope>
    <source>
        <strain evidence="14">UCBG64.0493</strain>
        <tissue evidence="14">Leaf</tissue>
    </source>
</reference>
<keyword evidence="7" id="KW-0833">Ubl conjugation pathway</keyword>
<feature type="transmembrane region" description="Helical" evidence="10">
    <location>
        <begin position="651"/>
        <end position="669"/>
    </location>
</feature>